<keyword evidence="3 9" id="KW-0812">Transmembrane</keyword>
<dbReference type="InterPro" id="IPR032694">
    <property type="entry name" value="CopC/D"/>
</dbReference>
<dbReference type="SUPFAM" id="SSF81296">
    <property type="entry name" value="E set domains"/>
    <property type="match status" value="2"/>
</dbReference>
<keyword evidence="7" id="KW-0186">Copper</keyword>
<dbReference type="Pfam" id="PF05425">
    <property type="entry name" value="CopD"/>
    <property type="match status" value="1"/>
</dbReference>
<dbReference type="RefSeq" id="WP_198038561.1">
    <property type="nucleotide sequence ID" value="NZ_CP019640.1"/>
</dbReference>
<dbReference type="GO" id="GO:0046688">
    <property type="term" value="P:response to copper ion"/>
    <property type="evidence" value="ECO:0007669"/>
    <property type="project" value="InterPro"/>
</dbReference>
<name>A0A1Q2KYN5_9BACL</name>
<evidence type="ECO:0000256" key="8">
    <source>
        <dbReference type="ARBA" id="ARBA00023136"/>
    </source>
</evidence>
<feature type="transmembrane region" description="Helical" evidence="9">
    <location>
        <begin position="329"/>
        <end position="350"/>
    </location>
</feature>
<sequence length="634" mass="68167">MIKRLSGAFLAAVTLLGLLLPGVPALAHSTLEDTYPETDAALTENPETLEFWFRDPVSVHAESVRLVNGLGEPLPVSPAEIDPADATHIVSRVPGDLPPGTYTAIVNVIAPDGYVVEEELKFRVTAPKQADAPAPAEELKLLRYSPDDGDITTGSPETLEFWFNQPATLTAVGVFDDQQQPFFTTDPVVDPNDSTHLTVEFTEPLHAGTYQVTWYARPADPDALQPDTLDVFYFAVDEFTPITQGSGTAVEQLDLFESAGIKQIGYWLWFTGMAALFGVLFFNAVILPGHRFARWRRVSLGLWVLAAAGVAIVLLTMQADLGNLSARQFLSLKFVWVPLVQLALLALALFTGRAGAVLGGVAIVLTPLVTGHSAYPQYGGVWSIAASSLHLLAVAGWIGGLLALILLPRKQEMSDVLLAALPRYSNWALGSLVLITATGIYMTFAFVPSFSAASFLESEWGKTVMIKLAVTILIAIVGFLQRRTIKRLSAQAVHIVATRGKAEVVYGIIALLAASLLVVSTPKAAEQGLYPVVATAAGLELHAELTPLEAGLNVLTLTFDGQEVTDAEVVLSMPPRYEVGYDAFHTGANEFKVTGNLLHAAGTMDMTVIAVTADGEETTFPFRVVVPGEMRFNE</sequence>
<keyword evidence="6 9" id="KW-1133">Transmembrane helix</keyword>
<keyword evidence="5 10" id="KW-0732">Signal</keyword>
<feature type="domain" description="CopC" evidence="11">
    <location>
        <begin position="141"/>
        <end position="221"/>
    </location>
</feature>
<evidence type="ECO:0000256" key="6">
    <source>
        <dbReference type="ARBA" id="ARBA00022989"/>
    </source>
</evidence>
<feature type="domain" description="Copper resistance protein D" evidence="12">
    <location>
        <begin position="419"/>
        <end position="517"/>
    </location>
</feature>
<evidence type="ECO:0000313" key="13">
    <source>
        <dbReference type="EMBL" id="AQQ53335.1"/>
    </source>
</evidence>
<dbReference type="PANTHER" id="PTHR34820">
    <property type="entry name" value="INNER MEMBRANE PROTEIN YEBZ"/>
    <property type="match status" value="1"/>
</dbReference>
<dbReference type="PANTHER" id="PTHR34820:SF4">
    <property type="entry name" value="INNER MEMBRANE PROTEIN YEBZ"/>
    <property type="match status" value="1"/>
</dbReference>
<evidence type="ECO:0000256" key="3">
    <source>
        <dbReference type="ARBA" id="ARBA00022692"/>
    </source>
</evidence>
<dbReference type="InterPro" id="IPR007348">
    <property type="entry name" value="CopC_dom"/>
</dbReference>
<comment type="subcellular location">
    <subcellularLocation>
        <location evidence="1">Cell membrane</location>
        <topology evidence="1">Multi-pass membrane protein</topology>
    </subcellularLocation>
</comment>
<feature type="transmembrane region" description="Helical" evidence="9">
    <location>
        <begin position="464"/>
        <end position="481"/>
    </location>
</feature>
<dbReference type="InterPro" id="IPR014755">
    <property type="entry name" value="Cu-Rt/internalin_Ig-like"/>
</dbReference>
<dbReference type="GO" id="GO:0042597">
    <property type="term" value="C:periplasmic space"/>
    <property type="evidence" value="ECO:0007669"/>
    <property type="project" value="InterPro"/>
</dbReference>
<dbReference type="InterPro" id="IPR008457">
    <property type="entry name" value="Cu-R_CopD_dom"/>
</dbReference>
<dbReference type="EMBL" id="CP019640">
    <property type="protein sequence ID" value="AQQ53335.1"/>
    <property type="molecule type" value="Genomic_DNA"/>
</dbReference>
<feature type="transmembrane region" description="Helical" evidence="9">
    <location>
        <begin position="502"/>
        <end position="519"/>
    </location>
</feature>
<dbReference type="AlphaFoldDB" id="A0A1Q2KYN5"/>
<keyword evidence="14" id="KW-1185">Reference proteome</keyword>
<feature type="transmembrane region" description="Helical" evidence="9">
    <location>
        <begin position="427"/>
        <end position="452"/>
    </location>
</feature>
<dbReference type="GO" id="GO:0006825">
    <property type="term" value="P:copper ion transport"/>
    <property type="evidence" value="ECO:0007669"/>
    <property type="project" value="InterPro"/>
</dbReference>
<dbReference type="Pfam" id="PF04234">
    <property type="entry name" value="CopC"/>
    <property type="match status" value="2"/>
</dbReference>
<dbReference type="KEGG" id="pmar:B0X71_09755"/>
<feature type="transmembrane region" description="Helical" evidence="9">
    <location>
        <begin position="357"/>
        <end position="375"/>
    </location>
</feature>
<feature type="domain" description="CopC" evidence="11">
    <location>
        <begin position="28"/>
        <end position="124"/>
    </location>
</feature>
<feature type="transmembrane region" description="Helical" evidence="9">
    <location>
        <begin position="381"/>
        <end position="407"/>
    </location>
</feature>
<evidence type="ECO:0000313" key="14">
    <source>
        <dbReference type="Proteomes" id="UP000188184"/>
    </source>
</evidence>
<evidence type="ECO:0000259" key="11">
    <source>
        <dbReference type="Pfam" id="PF04234"/>
    </source>
</evidence>
<feature type="transmembrane region" description="Helical" evidence="9">
    <location>
        <begin position="298"/>
        <end position="317"/>
    </location>
</feature>
<evidence type="ECO:0000256" key="2">
    <source>
        <dbReference type="ARBA" id="ARBA00022475"/>
    </source>
</evidence>
<evidence type="ECO:0008006" key="15">
    <source>
        <dbReference type="Google" id="ProtNLM"/>
    </source>
</evidence>
<keyword evidence="8 9" id="KW-0472">Membrane</keyword>
<dbReference type="Gene3D" id="2.60.40.1220">
    <property type="match status" value="2"/>
</dbReference>
<protein>
    <recommendedName>
        <fullName evidence="15">Copper resistance protein CopC</fullName>
    </recommendedName>
</protein>
<evidence type="ECO:0000256" key="10">
    <source>
        <dbReference type="SAM" id="SignalP"/>
    </source>
</evidence>
<evidence type="ECO:0000256" key="4">
    <source>
        <dbReference type="ARBA" id="ARBA00022723"/>
    </source>
</evidence>
<evidence type="ECO:0000256" key="7">
    <source>
        <dbReference type="ARBA" id="ARBA00023008"/>
    </source>
</evidence>
<evidence type="ECO:0000256" key="5">
    <source>
        <dbReference type="ARBA" id="ARBA00022729"/>
    </source>
</evidence>
<evidence type="ECO:0000256" key="1">
    <source>
        <dbReference type="ARBA" id="ARBA00004651"/>
    </source>
</evidence>
<accession>A0A1Q2KYN5</accession>
<feature type="transmembrane region" description="Helical" evidence="9">
    <location>
        <begin position="266"/>
        <end position="286"/>
    </location>
</feature>
<organism evidence="13 14">
    <name type="scientific">Planococcus lenghuensis</name>
    <dbReference type="NCBI Taxonomy" id="2213202"/>
    <lineage>
        <taxon>Bacteria</taxon>
        <taxon>Bacillati</taxon>
        <taxon>Bacillota</taxon>
        <taxon>Bacilli</taxon>
        <taxon>Bacillales</taxon>
        <taxon>Caryophanaceae</taxon>
        <taxon>Planococcus</taxon>
    </lineage>
</organism>
<reference evidence="13 14" key="1">
    <citation type="submission" date="2017-02" db="EMBL/GenBank/DDBJ databases">
        <title>The complete genomic sequence of a novel cold adapted crude oil-degrading bacterium Planococcus qaidamina Y42.</title>
        <authorList>
            <person name="Yang R."/>
        </authorList>
    </citation>
    <scope>NUCLEOTIDE SEQUENCE [LARGE SCALE GENOMIC DNA]</scope>
    <source>
        <strain evidence="13 14">Y42</strain>
    </source>
</reference>
<dbReference type="InterPro" id="IPR014756">
    <property type="entry name" value="Ig_E-set"/>
</dbReference>
<keyword evidence="2" id="KW-1003">Cell membrane</keyword>
<feature type="chain" id="PRO_5013021238" description="Copper resistance protein CopC" evidence="10">
    <location>
        <begin position="28"/>
        <end position="634"/>
    </location>
</feature>
<gene>
    <name evidence="13" type="ORF">B0X71_09755</name>
</gene>
<dbReference type="Proteomes" id="UP000188184">
    <property type="component" value="Chromosome"/>
</dbReference>
<keyword evidence="4" id="KW-0479">Metal-binding</keyword>
<evidence type="ECO:0000259" key="12">
    <source>
        <dbReference type="Pfam" id="PF05425"/>
    </source>
</evidence>
<proteinExistence type="predicted"/>
<feature type="signal peptide" evidence="10">
    <location>
        <begin position="1"/>
        <end position="27"/>
    </location>
</feature>
<evidence type="ECO:0000256" key="9">
    <source>
        <dbReference type="SAM" id="Phobius"/>
    </source>
</evidence>
<dbReference type="GO" id="GO:0005507">
    <property type="term" value="F:copper ion binding"/>
    <property type="evidence" value="ECO:0007669"/>
    <property type="project" value="InterPro"/>
</dbReference>
<dbReference type="GO" id="GO:0005886">
    <property type="term" value="C:plasma membrane"/>
    <property type="evidence" value="ECO:0007669"/>
    <property type="project" value="UniProtKB-SubCell"/>
</dbReference>